<accession>A0A7J0GIE8</accession>
<gene>
    <name evidence="2" type="ORF">Acr_21g0011850</name>
</gene>
<keyword evidence="3" id="KW-1185">Reference proteome</keyword>
<sequence length="102" mass="11380">MIITSAIRSWSCCISLARTDVGTATPIAREEEMTCCCLLVCTSSPFPSYFQTRSPSLDSGSLERSELEEEDGWKPQQQRTPWSDRNDCRNVTSLPQSTEVGL</sequence>
<protein>
    <submittedName>
        <fullName evidence="2">Uncharacterized protein</fullName>
    </submittedName>
</protein>
<evidence type="ECO:0000313" key="2">
    <source>
        <dbReference type="EMBL" id="GFZ10586.1"/>
    </source>
</evidence>
<dbReference type="EMBL" id="BJWL01000021">
    <property type="protein sequence ID" value="GFZ10586.1"/>
    <property type="molecule type" value="Genomic_DNA"/>
</dbReference>
<feature type="region of interest" description="Disordered" evidence="1">
    <location>
        <begin position="54"/>
        <end position="102"/>
    </location>
</feature>
<name>A0A7J0GIE8_9ERIC</name>
<comment type="caution">
    <text evidence="2">The sequence shown here is derived from an EMBL/GenBank/DDBJ whole genome shotgun (WGS) entry which is preliminary data.</text>
</comment>
<evidence type="ECO:0000256" key="1">
    <source>
        <dbReference type="SAM" id="MobiDB-lite"/>
    </source>
</evidence>
<reference evidence="2 3" key="1">
    <citation type="submission" date="2019-07" db="EMBL/GenBank/DDBJ databases">
        <title>De Novo Assembly of kiwifruit Actinidia rufa.</title>
        <authorList>
            <person name="Sugita-Konishi S."/>
            <person name="Sato K."/>
            <person name="Mori E."/>
            <person name="Abe Y."/>
            <person name="Kisaki G."/>
            <person name="Hamano K."/>
            <person name="Suezawa K."/>
            <person name="Otani M."/>
            <person name="Fukuda T."/>
            <person name="Manabe T."/>
            <person name="Gomi K."/>
            <person name="Tabuchi M."/>
            <person name="Akimitsu K."/>
            <person name="Kataoka I."/>
        </authorList>
    </citation>
    <scope>NUCLEOTIDE SEQUENCE [LARGE SCALE GENOMIC DNA]</scope>
    <source>
        <strain evidence="3">cv. Fuchu</strain>
    </source>
</reference>
<proteinExistence type="predicted"/>
<organism evidence="2 3">
    <name type="scientific">Actinidia rufa</name>
    <dbReference type="NCBI Taxonomy" id="165716"/>
    <lineage>
        <taxon>Eukaryota</taxon>
        <taxon>Viridiplantae</taxon>
        <taxon>Streptophyta</taxon>
        <taxon>Embryophyta</taxon>
        <taxon>Tracheophyta</taxon>
        <taxon>Spermatophyta</taxon>
        <taxon>Magnoliopsida</taxon>
        <taxon>eudicotyledons</taxon>
        <taxon>Gunneridae</taxon>
        <taxon>Pentapetalae</taxon>
        <taxon>asterids</taxon>
        <taxon>Ericales</taxon>
        <taxon>Actinidiaceae</taxon>
        <taxon>Actinidia</taxon>
    </lineage>
</organism>
<evidence type="ECO:0000313" key="3">
    <source>
        <dbReference type="Proteomes" id="UP000585474"/>
    </source>
</evidence>
<dbReference type="AlphaFoldDB" id="A0A7J0GIE8"/>
<feature type="compositionally biased region" description="Polar residues" evidence="1">
    <location>
        <begin position="89"/>
        <end position="102"/>
    </location>
</feature>
<dbReference type="Proteomes" id="UP000585474">
    <property type="component" value="Unassembled WGS sequence"/>
</dbReference>